<protein>
    <submittedName>
        <fullName evidence="1">Anti-sigma-F factor Fin family protein</fullName>
    </submittedName>
</protein>
<accession>A0ABZ2N7F9</accession>
<dbReference type="Pfam" id="PF10955">
    <property type="entry name" value="Fin"/>
    <property type="match status" value="1"/>
</dbReference>
<dbReference type="InterPro" id="IPR020115">
    <property type="entry name" value="Fin"/>
</dbReference>
<sequence length="76" mass="9008">MAIYYFCRHCNTLVGSLDQSVISTKRLGIHALTDHERTDMIQYDQDGTMKIKIICEDCQESLERNPDFHEYDYFIQ</sequence>
<name>A0ABZ2N7F9_9BACI</name>
<reference evidence="1 2" key="1">
    <citation type="submission" date="2024-02" db="EMBL/GenBank/DDBJ databases">
        <title>Seven novel Bacillus-like species.</title>
        <authorList>
            <person name="Liu G."/>
        </authorList>
    </citation>
    <scope>NUCLEOTIDE SEQUENCE [LARGE SCALE GENOMIC DNA]</scope>
    <source>
        <strain evidence="1 2">FJAT-52991</strain>
    </source>
</reference>
<evidence type="ECO:0000313" key="1">
    <source>
        <dbReference type="EMBL" id="WXB93217.1"/>
    </source>
</evidence>
<organism evidence="1 2">
    <name type="scientific">Bacillus kandeliae</name>
    <dbReference type="NCBI Taxonomy" id="3129297"/>
    <lineage>
        <taxon>Bacteria</taxon>
        <taxon>Bacillati</taxon>
        <taxon>Bacillota</taxon>
        <taxon>Bacilli</taxon>
        <taxon>Bacillales</taxon>
        <taxon>Bacillaceae</taxon>
        <taxon>Bacillus</taxon>
    </lineage>
</organism>
<dbReference type="RefSeq" id="WP_338752535.1">
    <property type="nucleotide sequence ID" value="NZ_CP147404.1"/>
</dbReference>
<dbReference type="EMBL" id="CP147404">
    <property type="protein sequence ID" value="WXB93217.1"/>
    <property type="molecule type" value="Genomic_DNA"/>
</dbReference>
<gene>
    <name evidence="1" type="ORF">WDJ61_00310</name>
</gene>
<proteinExistence type="predicted"/>
<evidence type="ECO:0000313" key="2">
    <source>
        <dbReference type="Proteomes" id="UP001387364"/>
    </source>
</evidence>
<dbReference type="Proteomes" id="UP001387364">
    <property type="component" value="Chromosome"/>
</dbReference>
<keyword evidence="2" id="KW-1185">Reference proteome</keyword>